<dbReference type="InterPro" id="IPR025622">
    <property type="entry name" value="YqzE"/>
</dbReference>
<keyword evidence="1" id="KW-1133">Transmembrane helix</keyword>
<evidence type="ECO:0000313" key="3">
    <source>
        <dbReference type="Proteomes" id="UP000267430"/>
    </source>
</evidence>
<name>A0A433HJP9_9BACI</name>
<keyword evidence="3" id="KW-1185">Reference proteome</keyword>
<dbReference type="Proteomes" id="UP000267430">
    <property type="component" value="Unassembled WGS sequence"/>
</dbReference>
<evidence type="ECO:0000256" key="1">
    <source>
        <dbReference type="SAM" id="Phobius"/>
    </source>
</evidence>
<dbReference type="Pfam" id="PF14038">
    <property type="entry name" value="YqzE"/>
    <property type="match status" value="1"/>
</dbReference>
<comment type="caution">
    <text evidence="2">The sequence shown here is derived from an EMBL/GenBank/DDBJ whole genome shotgun (WGS) entry which is preliminary data.</text>
</comment>
<reference evidence="2 3" key="1">
    <citation type="submission" date="2018-12" db="EMBL/GenBank/DDBJ databases">
        <title>Bacillus chawlae sp. nov., Bacillus glennii sp. nov., and Bacillus saganii sp. nov. Isolated from the Vehicle Assembly Building at Kennedy Space Center where the Viking Spacecraft were Assembled.</title>
        <authorList>
            <person name="Seuylemezian A."/>
            <person name="Vaishampayan P."/>
        </authorList>
    </citation>
    <scope>NUCLEOTIDE SEQUENCE [LARGE SCALE GENOMIC DNA]</scope>
    <source>
        <strain evidence="2 3">L5</strain>
    </source>
</reference>
<accession>A0A433HJP9</accession>
<evidence type="ECO:0000313" key="2">
    <source>
        <dbReference type="EMBL" id="RUQ28383.1"/>
    </source>
</evidence>
<dbReference type="EMBL" id="RYZZ01000016">
    <property type="protein sequence ID" value="RUQ28383.1"/>
    <property type="molecule type" value="Genomic_DNA"/>
</dbReference>
<keyword evidence="1" id="KW-0472">Membrane</keyword>
<dbReference type="AlphaFoldDB" id="A0A433HJP9"/>
<gene>
    <name evidence="2" type="ORF">ELQ35_12405</name>
</gene>
<organism evidence="2 3">
    <name type="scientific">Peribacillus cavernae</name>
    <dbReference type="NCBI Taxonomy" id="1674310"/>
    <lineage>
        <taxon>Bacteria</taxon>
        <taxon>Bacillati</taxon>
        <taxon>Bacillota</taxon>
        <taxon>Bacilli</taxon>
        <taxon>Bacillales</taxon>
        <taxon>Bacillaceae</taxon>
        <taxon>Peribacillus</taxon>
    </lineage>
</organism>
<proteinExistence type="predicted"/>
<feature type="transmembrane region" description="Helical" evidence="1">
    <location>
        <begin position="38"/>
        <end position="55"/>
    </location>
</feature>
<keyword evidence="1" id="KW-0812">Transmembrane</keyword>
<sequence length="58" mass="7215">MSTNDYIKFLTQQFVKYMDVPKNERKLRRENRKKLKKPFVSNWFGVLPFAIMMLFKRR</sequence>
<dbReference type="RefSeq" id="WP_126865144.1">
    <property type="nucleotide sequence ID" value="NZ_JAUSTX010000003.1"/>
</dbReference>
<protein>
    <submittedName>
        <fullName evidence="2">YqzE family protein</fullName>
    </submittedName>
</protein>